<keyword evidence="3" id="KW-1185">Reference proteome</keyword>
<accession>A0ABX8WI36</accession>
<dbReference type="EMBL" id="CP080590">
    <property type="protein sequence ID" value="QYO77910.1"/>
    <property type="molecule type" value="Genomic_DNA"/>
</dbReference>
<gene>
    <name evidence="2" type="ORF">K1X15_04915</name>
</gene>
<reference evidence="2 3" key="1">
    <citation type="submission" date="2021-08" db="EMBL/GenBank/DDBJ databases">
        <title>Devosia salina sp. nov., isolated from the South China Sea sediment.</title>
        <authorList>
            <person name="Zhou Z."/>
        </authorList>
    </citation>
    <scope>NUCLEOTIDE SEQUENCE [LARGE SCALE GENOMIC DNA]</scope>
    <source>
        <strain evidence="2 3">SCS-3</strain>
    </source>
</reference>
<dbReference type="InterPro" id="IPR045599">
    <property type="entry name" value="DUF6456"/>
</dbReference>
<evidence type="ECO:0000259" key="1">
    <source>
        <dbReference type="Pfam" id="PF20057"/>
    </source>
</evidence>
<dbReference type="Proteomes" id="UP000825799">
    <property type="component" value="Chromosome"/>
</dbReference>
<evidence type="ECO:0000313" key="2">
    <source>
        <dbReference type="EMBL" id="QYO77910.1"/>
    </source>
</evidence>
<dbReference type="RefSeq" id="WP_220306371.1">
    <property type="nucleotide sequence ID" value="NZ_CP080590.1"/>
</dbReference>
<name>A0ABX8WI36_9HYPH</name>
<sequence>MPLPDAVLRLGSGGRDHDFLSPHHLEAAGRLMRLFDRASLRQRVTMSYDPGRVGRNGPPMQGDLADSAADARKRLAILARRLPADCWGVLTDVCLYDRGLQDIEQTRNWPRRSAKLVLRIGLEQAATALGLGEEAIGPDRGPTRNWLPERVPMF</sequence>
<proteinExistence type="predicted"/>
<evidence type="ECO:0000313" key="3">
    <source>
        <dbReference type="Proteomes" id="UP000825799"/>
    </source>
</evidence>
<dbReference type="Pfam" id="PF20057">
    <property type="entry name" value="DUF6456"/>
    <property type="match status" value="1"/>
</dbReference>
<protein>
    <recommendedName>
        <fullName evidence="1">DUF6456 domain-containing protein</fullName>
    </recommendedName>
</protein>
<organism evidence="2 3">
    <name type="scientific">Devosia salina</name>
    <dbReference type="NCBI Taxonomy" id="2860336"/>
    <lineage>
        <taxon>Bacteria</taxon>
        <taxon>Pseudomonadati</taxon>
        <taxon>Pseudomonadota</taxon>
        <taxon>Alphaproteobacteria</taxon>
        <taxon>Hyphomicrobiales</taxon>
        <taxon>Devosiaceae</taxon>
        <taxon>Devosia</taxon>
    </lineage>
</organism>
<feature type="domain" description="DUF6456" evidence="1">
    <location>
        <begin position="10"/>
        <end position="124"/>
    </location>
</feature>